<dbReference type="InterPro" id="IPR005532">
    <property type="entry name" value="SUMF_dom"/>
</dbReference>
<dbReference type="InterPro" id="IPR000719">
    <property type="entry name" value="Prot_kinase_dom"/>
</dbReference>
<dbReference type="Gene3D" id="1.10.510.10">
    <property type="entry name" value="Transferase(Phosphotransferase) domain 1"/>
    <property type="match status" value="1"/>
</dbReference>
<dbReference type="CDD" id="cd14014">
    <property type="entry name" value="STKc_PknB_like"/>
    <property type="match status" value="1"/>
</dbReference>
<dbReference type="Pfam" id="PF03781">
    <property type="entry name" value="FGE-sulfatase"/>
    <property type="match status" value="1"/>
</dbReference>
<proteinExistence type="predicted"/>
<evidence type="ECO:0000256" key="1">
    <source>
        <dbReference type="PROSITE-ProRule" id="PRU10141"/>
    </source>
</evidence>
<dbReference type="InterPro" id="IPR011009">
    <property type="entry name" value="Kinase-like_dom_sf"/>
</dbReference>
<protein>
    <submittedName>
        <fullName evidence="3">Serine/threonine protein kinase</fullName>
    </submittedName>
</protein>
<keyword evidence="3" id="KW-0808">Transferase</keyword>
<dbReference type="SMART" id="SM00220">
    <property type="entry name" value="S_TKc"/>
    <property type="match status" value="1"/>
</dbReference>
<dbReference type="InterPro" id="IPR051043">
    <property type="entry name" value="Sulfatase_Mod_Factor_Kinase"/>
</dbReference>
<dbReference type="RefSeq" id="WP_096665710.1">
    <property type="nucleotide sequence ID" value="NZ_AP018316.1"/>
</dbReference>
<dbReference type="NCBIfam" id="NF045510">
    <property type="entry name" value="4Cys_prefix_kin"/>
    <property type="match status" value="1"/>
</dbReference>
<dbReference type="InterPro" id="IPR042095">
    <property type="entry name" value="SUMF_sf"/>
</dbReference>
<dbReference type="InterPro" id="IPR017441">
    <property type="entry name" value="Protein_kinase_ATP_BS"/>
</dbReference>
<dbReference type="EMBL" id="AP018316">
    <property type="protein sequence ID" value="BAZ85261.1"/>
    <property type="molecule type" value="Genomic_DNA"/>
</dbReference>
<dbReference type="GO" id="GO:0120147">
    <property type="term" value="F:formylglycine-generating oxidase activity"/>
    <property type="evidence" value="ECO:0007669"/>
    <property type="project" value="TreeGrafter"/>
</dbReference>
<feature type="binding site" evidence="1">
    <location>
        <position position="63"/>
    </location>
    <ligand>
        <name>ATP</name>
        <dbReference type="ChEBI" id="CHEBI:30616"/>
    </ligand>
</feature>
<dbReference type="PANTHER" id="PTHR23150:SF19">
    <property type="entry name" value="FORMYLGLYCINE-GENERATING ENZYME"/>
    <property type="match status" value="1"/>
</dbReference>
<dbReference type="GO" id="GO:0005524">
    <property type="term" value="F:ATP binding"/>
    <property type="evidence" value="ECO:0007669"/>
    <property type="project" value="UniProtKB-UniRule"/>
</dbReference>
<accession>A0A1Z4V137</accession>
<dbReference type="SUPFAM" id="SSF56112">
    <property type="entry name" value="Protein kinase-like (PK-like)"/>
    <property type="match status" value="1"/>
</dbReference>
<feature type="domain" description="Protein kinase" evidence="2">
    <location>
        <begin position="33"/>
        <end position="295"/>
    </location>
</feature>
<dbReference type="PANTHER" id="PTHR23150">
    <property type="entry name" value="SULFATASE MODIFYING FACTOR 1, 2"/>
    <property type="match status" value="1"/>
</dbReference>
<dbReference type="AlphaFoldDB" id="A0A1Z4V137"/>
<dbReference type="KEGG" id="dcm:NIES806_14620"/>
<dbReference type="Proteomes" id="UP000218702">
    <property type="component" value="Chromosome"/>
</dbReference>
<evidence type="ECO:0000313" key="4">
    <source>
        <dbReference type="Proteomes" id="UP000218702"/>
    </source>
</evidence>
<evidence type="ECO:0000259" key="2">
    <source>
        <dbReference type="PROSITE" id="PS50011"/>
    </source>
</evidence>
<dbReference type="InterPro" id="IPR016187">
    <property type="entry name" value="CTDL_fold"/>
</dbReference>
<keyword evidence="3" id="KW-0723">Serine/threonine-protein kinase</keyword>
<dbReference type="OrthoDB" id="569031at2"/>
<keyword evidence="4" id="KW-1185">Reference proteome</keyword>
<gene>
    <name evidence="3" type="ORF">NIES806_14620</name>
</gene>
<sequence length="564" mass="63484">MSQCLNPTCLHQNPQGTNFCEKCGSKILLDDRYRPIKFLGEGGFGRTFQAIDEKRLNTPCVIKQFLPQQAGSAALAKATELFQQEAQRLQELGKHPQIPDLEAFFPQDGRLYLVQDFIDGQNLLQESENQGKLKEPQIRNILTELLPVLQFIHDNKVIHRDIKPENIIRSKTGKLFLIDFGVSKETSGTILTRVGTITGTPGYAPPEQFRGMVYHSSDLYSLAVTCVRLLTGHFQEADGADELFDNRKMQWQWQKYVSLSQELTTVLETMLQDIPAYRYDSAAEVLAALANQKTIVIPTPTTPPKPPANINVNINPQSSFTEDLGKGVKLEMIAIPGGTFLMGSPENEAERLSYESPQHQVTVPSFFIGKYQLTQAQYQAIMGANPASFKGNNRPVENVSWDDAVAFCKKLNQKTGKNYRLPSEAEWEYACRAGTKTAFSFGDNITTDLVNYDGNYSYKSAAKGKYRQQTTDVGTFPPNPFGLYDMHGNVWEWCEDDWHENYINAPTDGSAWNSRSGSHKLLRGASWFNLPAHCRSAYRYNIDRDSRYDSLGFRVVCFSAARTL</sequence>
<keyword evidence="3" id="KW-0418">Kinase</keyword>
<name>A0A1Z4V137_9CYAN</name>
<dbReference type="Gene3D" id="3.90.1580.10">
    <property type="entry name" value="paralog of FGE (formylglycine-generating enzyme)"/>
    <property type="match status" value="1"/>
</dbReference>
<organism evidence="3 4">
    <name type="scientific">Dolichospermum compactum NIES-806</name>
    <dbReference type="NCBI Taxonomy" id="1973481"/>
    <lineage>
        <taxon>Bacteria</taxon>
        <taxon>Bacillati</taxon>
        <taxon>Cyanobacteriota</taxon>
        <taxon>Cyanophyceae</taxon>
        <taxon>Nostocales</taxon>
        <taxon>Aphanizomenonaceae</taxon>
        <taxon>Dolichospermum</taxon>
        <taxon>Dolichospermum compactum</taxon>
    </lineage>
</organism>
<reference evidence="3 4" key="1">
    <citation type="submission" date="2017-06" db="EMBL/GenBank/DDBJ databases">
        <title>Genome sequencing of cyanobaciteial culture collection at National Institute for Environmental Studies (NIES).</title>
        <authorList>
            <person name="Hirose Y."/>
            <person name="Shimura Y."/>
            <person name="Fujisawa T."/>
            <person name="Nakamura Y."/>
            <person name="Kawachi M."/>
        </authorList>
    </citation>
    <scope>NUCLEOTIDE SEQUENCE [LARGE SCALE GENOMIC DNA]</scope>
    <source>
        <strain evidence="3 4">NIES-806</strain>
    </source>
</reference>
<dbReference type="Pfam" id="PF00069">
    <property type="entry name" value="Pkinase"/>
    <property type="match status" value="1"/>
</dbReference>
<keyword evidence="1" id="KW-0067">ATP-binding</keyword>
<dbReference type="PROSITE" id="PS00107">
    <property type="entry name" value="PROTEIN_KINASE_ATP"/>
    <property type="match status" value="1"/>
</dbReference>
<keyword evidence="1" id="KW-0547">Nucleotide-binding</keyword>
<evidence type="ECO:0000313" key="3">
    <source>
        <dbReference type="EMBL" id="BAZ85261.1"/>
    </source>
</evidence>
<dbReference type="GO" id="GO:0004674">
    <property type="term" value="F:protein serine/threonine kinase activity"/>
    <property type="evidence" value="ECO:0007669"/>
    <property type="project" value="UniProtKB-KW"/>
</dbReference>
<dbReference type="SUPFAM" id="SSF56436">
    <property type="entry name" value="C-type lectin-like"/>
    <property type="match status" value="1"/>
</dbReference>
<dbReference type="PROSITE" id="PS50011">
    <property type="entry name" value="PROTEIN_KINASE_DOM"/>
    <property type="match status" value="1"/>
</dbReference>